<evidence type="ECO:0000313" key="2">
    <source>
        <dbReference type="EMBL" id="PJZ72608.1"/>
    </source>
</evidence>
<organism evidence="2 4">
    <name type="scientific">Leptospira perolatii</name>
    <dbReference type="NCBI Taxonomy" id="2023191"/>
    <lineage>
        <taxon>Bacteria</taxon>
        <taxon>Pseudomonadati</taxon>
        <taxon>Spirochaetota</taxon>
        <taxon>Spirochaetia</taxon>
        <taxon>Leptospirales</taxon>
        <taxon>Leptospiraceae</taxon>
        <taxon>Leptospira</taxon>
    </lineage>
</organism>
<dbReference type="EMBL" id="NPDZ01000008">
    <property type="protein sequence ID" value="PJZ72608.1"/>
    <property type="molecule type" value="Genomic_DNA"/>
</dbReference>
<evidence type="ECO:0000313" key="3">
    <source>
        <dbReference type="Proteomes" id="UP000231962"/>
    </source>
</evidence>
<dbReference type="OrthoDB" id="323241at2"/>
<evidence type="ECO:0000313" key="1">
    <source>
        <dbReference type="EMBL" id="PJZ69984.1"/>
    </source>
</evidence>
<comment type="caution">
    <text evidence="2">The sequence shown here is derived from an EMBL/GenBank/DDBJ whole genome shotgun (WGS) entry which is preliminary data.</text>
</comment>
<dbReference type="Proteomes" id="UP000231990">
    <property type="component" value="Unassembled WGS sequence"/>
</dbReference>
<proteinExistence type="predicted"/>
<dbReference type="Proteomes" id="UP000231962">
    <property type="component" value="Unassembled WGS sequence"/>
</dbReference>
<protein>
    <submittedName>
        <fullName evidence="2">Uncharacterized protein</fullName>
    </submittedName>
</protein>
<dbReference type="AlphaFoldDB" id="A0A2M9ZKN6"/>
<accession>A0A2M9ZKN6</accession>
<evidence type="ECO:0000313" key="4">
    <source>
        <dbReference type="Proteomes" id="UP000231990"/>
    </source>
</evidence>
<dbReference type="EMBL" id="NPDY01000006">
    <property type="protein sequence ID" value="PJZ69984.1"/>
    <property type="molecule type" value="Genomic_DNA"/>
</dbReference>
<keyword evidence="3" id="KW-1185">Reference proteome</keyword>
<sequence>MKRVPVIAGAILLLFFARFLPAEISGPPDEEKAKKELQLQWSKRFPGDKILSSELTGEPKLVQKENPEEGSTPEMRYKFSFLVTAKKKEGQTTRTEVSVNYQFNRIKGWYFTEMGMGRSMLLTEPGKEPPEKEEAYQMIEASILEEKGANKTVDSIRLSEPEFGQNLTLSKEKFWYRYEGEYELNDGNQKMICSEFVVRLFKEANAQTWKIEWRDKGKCKVNED</sequence>
<reference evidence="3 4" key="1">
    <citation type="submission" date="2017-07" db="EMBL/GenBank/DDBJ databases">
        <title>Leptospira spp. isolated from tropical soils.</title>
        <authorList>
            <person name="Thibeaux R."/>
            <person name="Iraola G."/>
            <person name="Ferres I."/>
            <person name="Bierque E."/>
            <person name="Girault D."/>
            <person name="Soupe-Gilbert M.-E."/>
            <person name="Picardeau M."/>
            <person name="Goarant C."/>
        </authorList>
    </citation>
    <scope>NUCLEOTIDE SEQUENCE [LARGE SCALE GENOMIC DNA]</scope>
    <source>
        <strain evidence="2 4">FH1-B-B1</strain>
        <strain evidence="1 3">FH1-B-C1</strain>
    </source>
</reference>
<gene>
    <name evidence="1" type="ORF">CH360_08780</name>
    <name evidence="2" type="ORF">CH373_12905</name>
</gene>
<dbReference type="RefSeq" id="WP_100713651.1">
    <property type="nucleotide sequence ID" value="NZ_NPDY01000006.1"/>
</dbReference>
<name>A0A2M9ZKN6_9LEPT</name>